<sequence length="301" mass="34346">MDNTFEQKAINLLRDIGLPVQPSILSEIQTEMANEYADFKKIAKLVKKDISMSAMVIKVANSPLFLGGGIESIEQALNMLGINNFYNIILSVALKKKLSEIGISADFFEQFWTHTETVAIACMLLARKLKLPLEGYAYICGMFHDCAVPLLTKRFETYNKVLKLALRTSHSVVDIENDTFKTNHCVASYVLAKSWNLPEPVCNAIRYHHRNDLDNYSNPIDRKLASLLILSETIVYAGVMRHNAGKYEIEPPWNNISEQYLTVGLQLHNDKRWTNILVELNLDDEDVYHLQDAIFNRLSYE</sequence>
<dbReference type="GO" id="GO:0016301">
    <property type="term" value="F:kinase activity"/>
    <property type="evidence" value="ECO:0007669"/>
    <property type="project" value="UniProtKB-KW"/>
</dbReference>
<evidence type="ECO:0000259" key="1">
    <source>
        <dbReference type="PROSITE" id="PS51833"/>
    </source>
</evidence>
<name>A0ABR5SIU4_9BACT</name>
<protein>
    <submittedName>
        <fullName evidence="2">Histidine kinase</fullName>
    </submittedName>
</protein>
<gene>
    <name evidence="2" type="ORF">ASN18_0459</name>
</gene>
<evidence type="ECO:0000313" key="2">
    <source>
        <dbReference type="EMBL" id="KWT92873.1"/>
    </source>
</evidence>
<dbReference type="PROSITE" id="PS51833">
    <property type="entry name" value="HDOD"/>
    <property type="match status" value="1"/>
</dbReference>
<feature type="domain" description="HDOD" evidence="1">
    <location>
        <begin position="18"/>
        <end position="211"/>
    </location>
</feature>
<dbReference type="InterPro" id="IPR013976">
    <property type="entry name" value="HDOD"/>
</dbReference>
<dbReference type="EMBL" id="LNQR01000019">
    <property type="protein sequence ID" value="KWT92873.1"/>
    <property type="molecule type" value="Genomic_DNA"/>
</dbReference>
<accession>A0ABR5SIU4</accession>
<dbReference type="Pfam" id="PF08668">
    <property type="entry name" value="HDOD"/>
    <property type="match status" value="1"/>
</dbReference>
<dbReference type="PANTHER" id="PTHR33525">
    <property type="match status" value="1"/>
</dbReference>
<keyword evidence="2" id="KW-0808">Transferase</keyword>
<reference evidence="2 3" key="1">
    <citation type="submission" date="2015-11" db="EMBL/GenBank/DDBJ databases">
        <authorList>
            <person name="Lin W."/>
        </authorList>
    </citation>
    <scope>NUCLEOTIDE SEQUENCE [LARGE SCALE GENOMIC DNA]</scope>
    <source>
        <strain evidence="2 3">HCH-1</strain>
    </source>
</reference>
<dbReference type="Gene3D" id="1.10.3210.10">
    <property type="entry name" value="Hypothetical protein af1432"/>
    <property type="match status" value="1"/>
</dbReference>
<dbReference type="Proteomes" id="UP000060487">
    <property type="component" value="Unassembled WGS sequence"/>
</dbReference>
<keyword evidence="3" id="KW-1185">Reference proteome</keyword>
<dbReference type="RefSeq" id="WP_085050982.1">
    <property type="nucleotide sequence ID" value="NZ_LNQR01000019.1"/>
</dbReference>
<keyword evidence="2" id="KW-0418">Kinase</keyword>
<dbReference type="InterPro" id="IPR052340">
    <property type="entry name" value="RNase_Y/CdgJ"/>
</dbReference>
<proteinExistence type="predicted"/>
<dbReference type="PANTHER" id="PTHR33525:SF6">
    <property type="entry name" value="HDOD DOMAIN-CONTAINING PROTEIN"/>
    <property type="match status" value="1"/>
</dbReference>
<evidence type="ECO:0000313" key="3">
    <source>
        <dbReference type="Proteomes" id="UP000060487"/>
    </source>
</evidence>
<organism evidence="2 3">
    <name type="scientific">Candidatus Magnetominusculus xianensis</name>
    <dbReference type="NCBI Taxonomy" id="1748249"/>
    <lineage>
        <taxon>Bacteria</taxon>
        <taxon>Pseudomonadati</taxon>
        <taxon>Nitrospirota</taxon>
        <taxon>Nitrospiria</taxon>
        <taxon>Nitrospirales</taxon>
        <taxon>Nitrospiraceae</taxon>
        <taxon>Candidatus Magnetominusculus</taxon>
    </lineage>
</organism>
<comment type="caution">
    <text evidence="2">The sequence shown here is derived from an EMBL/GenBank/DDBJ whole genome shotgun (WGS) entry which is preliminary data.</text>
</comment>
<dbReference type="SUPFAM" id="SSF109604">
    <property type="entry name" value="HD-domain/PDEase-like"/>
    <property type="match status" value="1"/>
</dbReference>